<dbReference type="GO" id="GO:0016020">
    <property type="term" value="C:membrane"/>
    <property type="evidence" value="ECO:0007669"/>
    <property type="project" value="TreeGrafter"/>
</dbReference>
<dbReference type="eggNOG" id="KOG0446">
    <property type="taxonomic scope" value="Eukaryota"/>
</dbReference>
<keyword evidence="1" id="KW-0547">Nucleotide-binding</keyword>
<dbReference type="InterPro" id="IPR022812">
    <property type="entry name" value="Dynamin"/>
</dbReference>
<dbReference type="PROSITE" id="PS51718">
    <property type="entry name" value="G_DYNAMIN_2"/>
    <property type="match status" value="1"/>
</dbReference>
<dbReference type="Pfam" id="PF01031">
    <property type="entry name" value="Dynamin_M"/>
    <property type="match status" value="1"/>
</dbReference>
<sequence length="629" mass="71523">MDLMLQVSEKLKCVCTLTNCNHFESPSVIVIGEPNSGKSSLIDSLVGHPFLPVGSNNVTRCPLEINVVKKQNDDLSDWAVFQNSPDCLITDFNRVRQIIDIEMHKKTGPEKPISTDPISLRIHSSKALNVRLVDLPGLMRIPENKQEEDIGVILKNIVLKYISNINSIILIVISANQDLLSNEGLKLSKQVDPFGTRSLLVLSKLDLVNPSDLEIHGILGGRIKPVKLNIIGIINKFQNDSRESIFKSVKDEALLLKKNFPHIAHKHGIKQLNISIYRLFLYHVNEFLPKLKDNVTASFRRYRQILANYGQPTEDHYKTILELVSNFTLGYTSTILGPHKDFDTAELTGGARINYIFREIFSQALRDINPLSGFSRSTLLTAVRNASGVKSSIFVPDRCFELLVKKQIKKLESPSLRCAELVYDEMEKHIDNCGQTISSQLRRFPKLRQQIISTLLEMLKTRIELTNEMIHQLIDIHTAYINTAHPDFIIQNKQFNTTHSNELCTPDYHLQNRNFIAYEGGEPFCNESNGDYLSYQCLIIERLILSYFNIVRTAIEDTVPKTIMHFLVNSLTENLQSELVAKIFINGIPDKELIKESSDIVQDRKQTVEIMQSHEQAINIISEINKIIK</sequence>
<dbReference type="InterPro" id="IPR020850">
    <property type="entry name" value="GED_dom"/>
</dbReference>
<dbReference type="PROSITE" id="PS51388">
    <property type="entry name" value="GED"/>
    <property type="match status" value="1"/>
</dbReference>
<dbReference type="GO" id="GO:0008017">
    <property type="term" value="F:microtubule binding"/>
    <property type="evidence" value="ECO:0007669"/>
    <property type="project" value="TreeGrafter"/>
</dbReference>
<dbReference type="PANTHER" id="PTHR11566">
    <property type="entry name" value="DYNAMIN"/>
    <property type="match status" value="1"/>
</dbReference>
<dbReference type="CDD" id="cd08771">
    <property type="entry name" value="DLP_1"/>
    <property type="match status" value="1"/>
</dbReference>
<dbReference type="Gene3D" id="1.20.120.1240">
    <property type="entry name" value="Dynamin, middle domain"/>
    <property type="match status" value="1"/>
</dbReference>
<dbReference type="Gene3D" id="3.40.50.300">
    <property type="entry name" value="P-loop containing nucleotide triphosphate hydrolases"/>
    <property type="match status" value="1"/>
</dbReference>
<dbReference type="PANTHER" id="PTHR11566:SF21">
    <property type="entry name" value="DYNAMIN RELATED PROTEIN 1, ISOFORM A"/>
    <property type="match status" value="1"/>
</dbReference>
<dbReference type="AlphaFoldDB" id="T1HZF1"/>
<dbReference type="HOGENOM" id="CLU_008964_5_0_1"/>
<name>T1HZF1_RHOPR</name>
<dbReference type="InterPro" id="IPR003130">
    <property type="entry name" value="GED"/>
</dbReference>
<accession>T1HZF1</accession>
<dbReference type="PRINTS" id="PR00195">
    <property type="entry name" value="DYNAMIN"/>
</dbReference>
<dbReference type="GO" id="GO:0005739">
    <property type="term" value="C:mitochondrion"/>
    <property type="evidence" value="ECO:0007669"/>
    <property type="project" value="TreeGrafter"/>
</dbReference>
<reference evidence="3" key="1">
    <citation type="submission" date="2015-05" db="UniProtKB">
        <authorList>
            <consortium name="EnsemblMetazoa"/>
        </authorList>
    </citation>
    <scope>IDENTIFICATION</scope>
</reference>
<dbReference type="Pfam" id="PF02212">
    <property type="entry name" value="GED"/>
    <property type="match status" value="1"/>
</dbReference>
<dbReference type="Proteomes" id="UP000015103">
    <property type="component" value="Unassembled WGS sequence"/>
</dbReference>
<dbReference type="EMBL" id="ACPB03003619">
    <property type="status" value="NOT_ANNOTATED_CDS"/>
    <property type="molecule type" value="Genomic_DNA"/>
</dbReference>
<dbReference type="Pfam" id="PF00350">
    <property type="entry name" value="Dynamin_N"/>
    <property type="match status" value="1"/>
</dbReference>
<dbReference type="InterPro" id="IPR030381">
    <property type="entry name" value="G_DYNAMIN_dom"/>
</dbReference>
<dbReference type="EnsemblMetazoa" id="RPRC009421-RA">
    <property type="protein sequence ID" value="RPRC009421-PA"/>
    <property type="gene ID" value="RPRC009421"/>
</dbReference>
<dbReference type="GO" id="GO:0006897">
    <property type="term" value="P:endocytosis"/>
    <property type="evidence" value="ECO:0007669"/>
    <property type="project" value="TreeGrafter"/>
</dbReference>
<dbReference type="SUPFAM" id="SSF52540">
    <property type="entry name" value="P-loop containing nucleoside triphosphate hydrolases"/>
    <property type="match status" value="1"/>
</dbReference>
<dbReference type="InParanoid" id="T1HZF1"/>
<evidence type="ECO:0000256" key="2">
    <source>
        <dbReference type="ARBA" id="ARBA00023134"/>
    </source>
</evidence>
<dbReference type="InterPro" id="IPR027417">
    <property type="entry name" value="P-loop_NTPase"/>
</dbReference>
<evidence type="ECO:0000313" key="3">
    <source>
        <dbReference type="EnsemblMetazoa" id="RPRC009421-PA"/>
    </source>
</evidence>
<keyword evidence="2" id="KW-0342">GTP-binding</keyword>
<organism evidence="3 4">
    <name type="scientific">Rhodnius prolixus</name>
    <name type="common">Triatomid bug</name>
    <dbReference type="NCBI Taxonomy" id="13249"/>
    <lineage>
        <taxon>Eukaryota</taxon>
        <taxon>Metazoa</taxon>
        <taxon>Ecdysozoa</taxon>
        <taxon>Arthropoda</taxon>
        <taxon>Hexapoda</taxon>
        <taxon>Insecta</taxon>
        <taxon>Pterygota</taxon>
        <taxon>Neoptera</taxon>
        <taxon>Paraneoptera</taxon>
        <taxon>Hemiptera</taxon>
        <taxon>Heteroptera</taxon>
        <taxon>Panheteroptera</taxon>
        <taxon>Cimicomorpha</taxon>
        <taxon>Reduviidae</taxon>
        <taxon>Triatominae</taxon>
        <taxon>Rhodnius</taxon>
    </lineage>
</organism>
<dbReference type="STRING" id="13249.T1HZF1"/>
<dbReference type="GO" id="GO:0048312">
    <property type="term" value="P:intracellular distribution of mitochondria"/>
    <property type="evidence" value="ECO:0007669"/>
    <property type="project" value="TreeGrafter"/>
</dbReference>
<dbReference type="InterPro" id="IPR001401">
    <property type="entry name" value="Dynamin_GTPase"/>
</dbReference>
<evidence type="ECO:0000256" key="1">
    <source>
        <dbReference type="ARBA" id="ARBA00022741"/>
    </source>
</evidence>
<keyword evidence="4" id="KW-1185">Reference proteome</keyword>
<dbReference type="GO" id="GO:0005874">
    <property type="term" value="C:microtubule"/>
    <property type="evidence" value="ECO:0007669"/>
    <property type="project" value="TreeGrafter"/>
</dbReference>
<dbReference type="SMART" id="SM00053">
    <property type="entry name" value="DYNc"/>
    <property type="match status" value="1"/>
</dbReference>
<dbReference type="VEuPathDB" id="VectorBase:RPRC009421"/>
<protein>
    <submittedName>
        <fullName evidence="3">Uncharacterized protein</fullName>
    </submittedName>
</protein>
<dbReference type="GO" id="GO:0005525">
    <property type="term" value="F:GTP binding"/>
    <property type="evidence" value="ECO:0007669"/>
    <property type="project" value="InterPro"/>
</dbReference>
<dbReference type="GO" id="GO:0016559">
    <property type="term" value="P:peroxisome fission"/>
    <property type="evidence" value="ECO:0007669"/>
    <property type="project" value="TreeGrafter"/>
</dbReference>
<proteinExistence type="predicted"/>
<dbReference type="SMART" id="SM00302">
    <property type="entry name" value="GED"/>
    <property type="match status" value="1"/>
</dbReference>
<evidence type="ECO:0000313" key="4">
    <source>
        <dbReference type="Proteomes" id="UP000015103"/>
    </source>
</evidence>
<dbReference type="GO" id="GO:0003924">
    <property type="term" value="F:GTPase activity"/>
    <property type="evidence" value="ECO:0007669"/>
    <property type="project" value="InterPro"/>
</dbReference>
<dbReference type="InterPro" id="IPR000375">
    <property type="entry name" value="Dynamin_stalk"/>
</dbReference>
<dbReference type="InterPro" id="IPR045063">
    <property type="entry name" value="Dynamin_N"/>
</dbReference>
<dbReference type="GO" id="GO:0000266">
    <property type="term" value="P:mitochondrial fission"/>
    <property type="evidence" value="ECO:0007669"/>
    <property type="project" value="TreeGrafter"/>
</dbReference>